<organism evidence="8 9">
    <name type="scientific">Fusobacterium equinum</name>
    <dbReference type="NCBI Taxonomy" id="134605"/>
    <lineage>
        <taxon>Bacteria</taxon>
        <taxon>Fusobacteriati</taxon>
        <taxon>Fusobacteriota</taxon>
        <taxon>Fusobacteriia</taxon>
        <taxon>Fusobacteriales</taxon>
        <taxon>Fusobacteriaceae</taxon>
        <taxon>Fusobacterium</taxon>
    </lineage>
</organism>
<keyword evidence="2 7" id="KW-0732">Signal</keyword>
<proteinExistence type="predicted"/>
<dbReference type="PATRIC" id="fig|134605.3.peg.229"/>
<reference evidence="9" key="1">
    <citation type="submission" date="2016-01" db="EMBL/GenBank/DDBJ databases">
        <authorList>
            <person name="Mitreva M."/>
            <person name="Pepin K.H."/>
            <person name="Mihindukulasuriya K.A."/>
            <person name="Fulton R."/>
            <person name="Fronick C."/>
            <person name="O'Laughlin M."/>
            <person name="Miner T."/>
            <person name="Herter B."/>
            <person name="Rosa B.A."/>
            <person name="Cordes M."/>
            <person name="Tomlinson C."/>
            <person name="Wollam A."/>
            <person name="Palsikar V.B."/>
            <person name="Mardis E.R."/>
            <person name="Wilson R.K."/>
        </authorList>
    </citation>
    <scope>NUCLEOTIDE SEQUENCE [LARGE SCALE GENOMIC DNA]</scope>
    <source>
        <strain evidence="9">CMW8396</strain>
    </source>
</reference>
<dbReference type="PROSITE" id="PS51257">
    <property type="entry name" value="PROKAR_LIPOPROTEIN"/>
    <property type="match status" value="1"/>
</dbReference>
<evidence type="ECO:0000256" key="5">
    <source>
        <dbReference type="ARBA" id="ARBA00023288"/>
    </source>
</evidence>
<dbReference type="InterPro" id="IPR008874">
    <property type="entry name" value="TraT_complement-R"/>
</dbReference>
<evidence type="ECO:0000256" key="7">
    <source>
        <dbReference type="SAM" id="SignalP"/>
    </source>
</evidence>
<sequence>MKNKKLIFVLLTTLLLVFSGCGALNTVVKKRNLDVQTKMSETIWLNPVSTNQKTVFVQIKNTSGKTVNIEDKIKNTLSQKGYYVVQDPNQASYWLQANVLKLDKVDLRESDPFGSGVLGAGVGATLGAYNTGSMNTAIGLGLAGALIAGTVDALVSDMAYTMVTDIMISEKTNSKVSVSTNNNLTQGTRGRTKVTTSSESNRNQYQTRVVSVANQVNLKFEEAQPTLEAQLQQVIAGIF</sequence>
<keyword evidence="3" id="KW-0472">Membrane</keyword>
<feature type="signal peptide" evidence="7">
    <location>
        <begin position="1"/>
        <end position="23"/>
    </location>
</feature>
<evidence type="ECO:0000256" key="6">
    <source>
        <dbReference type="SAM" id="MobiDB-lite"/>
    </source>
</evidence>
<feature type="region of interest" description="Disordered" evidence="6">
    <location>
        <begin position="178"/>
        <end position="202"/>
    </location>
</feature>
<comment type="caution">
    <text evidence="8">The sequence shown here is derived from an EMBL/GenBank/DDBJ whole genome shotgun (WGS) entry which is preliminary data.</text>
</comment>
<evidence type="ECO:0008006" key="10">
    <source>
        <dbReference type="Google" id="ProtNLM"/>
    </source>
</evidence>
<protein>
    <recommendedName>
        <fullName evidence="10">TraT complement resistance protein</fullName>
    </recommendedName>
</protein>
<name>A0A133NKI2_9FUSO</name>
<keyword evidence="4" id="KW-0564">Palmitate</keyword>
<evidence type="ECO:0000256" key="3">
    <source>
        <dbReference type="ARBA" id="ARBA00023136"/>
    </source>
</evidence>
<dbReference type="RefSeq" id="WP_010680054.1">
    <property type="nucleotide sequence ID" value="NZ_KQ956512.1"/>
</dbReference>
<dbReference type="GO" id="GO:0009279">
    <property type="term" value="C:cell outer membrane"/>
    <property type="evidence" value="ECO:0007669"/>
    <property type="project" value="UniProtKB-SubCell"/>
</dbReference>
<keyword evidence="5" id="KW-0449">Lipoprotein</keyword>
<dbReference type="PIRSF" id="PIRSF002859">
    <property type="entry name" value="Lipo_traT"/>
    <property type="match status" value="1"/>
</dbReference>
<dbReference type="Proteomes" id="UP000070617">
    <property type="component" value="Unassembled WGS sequence"/>
</dbReference>
<evidence type="ECO:0000256" key="1">
    <source>
        <dbReference type="ARBA" id="ARBA00004459"/>
    </source>
</evidence>
<dbReference type="AlphaFoldDB" id="A0A133NKI2"/>
<dbReference type="EMBL" id="LRPX01000006">
    <property type="protein sequence ID" value="KXA16805.1"/>
    <property type="molecule type" value="Genomic_DNA"/>
</dbReference>
<comment type="subcellular location">
    <subcellularLocation>
        <location evidence="1">Cell outer membrane</location>
        <topology evidence="1">Lipid-anchor</topology>
    </subcellularLocation>
</comment>
<feature type="chain" id="PRO_5007458027" description="TraT complement resistance protein" evidence="7">
    <location>
        <begin position="24"/>
        <end position="239"/>
    </location>
</feature>
<evidence type="ECO:0000256" key="4">
    <source>
        <dbReference type="ARBA" id="ARBA00023139"/>
    </source>
</evidence>
<keyword evidence="9" id="KW-1185">Reference proteome</keyword>
<evidence type="ECO:0000313" key="8">
    <source>
        <dbReference type="EMBL" id="KXA16805.1"/>
    </source>
</evidence>
<dbReference type="Pfam" id="PF05818">
    <property type="entry name" value="TraT"/>
    <property type="match status" value="1"/>
</dbReference>
<dbReference type="STRING" id="134605.HMPREF3206_00227"/>
<gene>
    <name evidence="8" type="ORF">HMPREF3206_00227</name>
</gene>
<evidence type="ECO:0000256" key="2">
    <source>
        <dbReference type="ARBA" id="ARBA00022729"/>
    </source>
</evidence>
<feature type="compositionally biased region" description="Polar residues" evidence="6">
    <location>
        <begin position="184"/>
        <end position="202"/>
    </location>
</feature>
<evidence type="ECO:0000313" key="9">
    <source>
        <dbReference type="Proteomes" id="UP000070617"/>
    </source>
</evidence>
<accession>A0A133NKI2</accession>